<evidence type="ECO:0000313" key="3">
    <source>
        <dbReference type="Proteomes" id="UP000053144"/>
    </source>
</evidence>
<feature type="region of interest" description="Disordered" evidence="1">
    <location>
        <begin position="73"/>
        <end position="129"/>
    </location>
</feature>
<sequence length="129" mass="14001">MRNQKLEASTLFLHRDRLNIGGERGEAREVATRHDEVTARVSCSGGVSVRVQTPTSFFSLLILDPGHCRRPSLVRSVGSEGKPHSRQGEAAVDGDADAKGSSADIRSRSIGDEQGKLLREEDGVERFAT</sequence>
<organism evidence="2 3">
    <name type="scientific">Phaseolus angularis</name>
    <name type="common">Azuki bean</name>
    <name type="synonym">Vigna angularis</name>
    <dbReference type="NCBI Taxonomy" id="3914"/>
    <lineage>
        <taxon>Eukaryota</taxon>
        <taxon>Viridiplantae</taxon>
        <taxon>Streptophyta</taxon>
        <taxon>Embryophyta</taxon>
        <taxon>Tracheophyta</taxon>
        <taxon>Spermatophyta</taxon>
        <taxon>Magnoliopsida</taxon>
        <taxon>eudicotyledons</taxon>
        <taxon>Gunneridae</taxon>
        <taxon>Pentapetalae</taxon>
        <taxon>rosids</taxon>
        <taxon>fabids</taxon>
        <taxon>Fabales</taxon>
        <taxon>Fabaceae</taxon>
        <taxon>Papilionoideae</taxon>
        <taxon>50 kb inversion clade</taxon>
        <taxon>NPAAA clade</taxon>
        <taxon>indigoferoid/millettioid clade</taxon>
        <taxon>Phaseoleae</taxon>
        <taxon>Vigna</taxon>
    </lineage>
</organism>
<dbReference type="Gramene" id="KOM34632">
    <property type="protein sequence ID" value="KOM34632"/>
    <property type="gene ID" value="LR48_Vigan02g078200"/>
</dbReference>
<feature type="compositionally biased region" description="Basic and acidic residues" evidence="1">
    <location>
        <begin position="105"/>
        <end position="129"/>
    </location>
</feature>
<dbReference type="AlphaFoldDB" id="A0A0L9TW50"/>
<reference evidence="3" key="1">
    <citation type="journal article" date="2015" name="Proc. Natl. Acad. Sci. U.S.A.">
        <title>Genome sequencing of adzuki bean (Vigna angularis) provides insight into high starch and low fat accumulation and domestication.</title>
        <authorList>
            <person name="Yang K."/>
            <person name="Tian Z."/>
            <person name="Chen C."/>
            <person name="Luo L."/>
            <person name="Zhao B."/>
            <person name="Wang Z."/>
            <person name="Yu L."/>
            <person name="Li Y."/>
            <person name="Sun Y."/>
            <person name="Li W."/>
            <person name="Chen Y."/>
            <person name="Li Y."/>
            <person name="Zhang Y."/>
            <person name="Ai D."/>
            <person name="Zhao J."/>
            <person name="Shang C."/>
            <person name="Ma Y."/>
            <person name="Wu B."/>
            <person name="Wang M."/>
            <person name="Gao L."/>
            <person name="Sun D."/>
            <person name="Zhang P."/>
            <person name="Guo F."/>
            <person name="Wang W."/>
            <person name="Li Y."/>
            <person name="Wang J."/>
            <person name="Varshney R.K."/>
            <person name="Wang J."/>
            <person name="Ling H.Q."/>
            <person name="Wan P."/>
        </authorList>
    </citation>
    <scope>NUCLEOTIDE SEQUENCE</scope>
    <source>
        <strain evidence="3">cv. Jingnong 6</strain>
    </source>
</reference>
<evidence type="ECO:0000313" key="2">
    <source>
        <dbReference type="EMBL" id="KOM34632.1"/>
    </source>
</evidence>
<name>A0A0L9TW50_PHAAN</name>
<proteinExistence type="predicted"/>
<dbReference type="Proteomes" id="UP000053144">
    <property type="component" value="Chromosome 2"/>
</dbReference>
<dbReference type="EMBL" id="CM003372">
    <property type="protein sequence ID" value="KOM34632.1"/>
    <property type="molecule type" value="Genomic_DNA"/>
</dbReference>
<accession>A0A0L9TW50</accession>
<gene>
    <name evidence="2" type="ORF">LR48_Vigan02g078200</name>
</gene>
<evidence type="ECO:0000256" key="1">
    <source>
        <dbReference type="SAM" id="MobiDB-lite"/>
    </source>
</evidence>
<protein>
    <submittedName>
        <fullName evidence="2">Uncharacterized protein</fullName>
    </submittedName>
</protein>